<evidence type="ECO:0000313" key="2">
    <source>
        <dbReference type="EMBL" id="CAB4760253.1"/>
    </source>
</evidence>
<proteinExistence type="predicted"/>
<evidence type="ECO:0000313" key="4">
    <source>
        <dbReference type="EMBL" id="CAB4935910.1"/>
    </source>
</evidence>
<sequence length="62" mass="7381">MKSIDNETNTANYLDKPVKTLQQWRWRSEGPPYCKVGRSVKYRKADVDLWLEQNCVMPRHLS</sequence>
<protein>
    <submittedName>
        <fullName evidence="4">Unannotated protein</fullName>
    </submittedName>
</protein>
<gene>
    <name evidence="2" type="ORF">UFOPK2754_02354</name>
    <name evidence="3" type="ORF">UFOPK3139_02110</name>
    <name evidence="4" type="ORF">UFOPK3543_02949</name>
    <name evidence="5" type="ORF">UFOPK3967_02581</name>
</gene>
<dbReference type="SUPFAM" id="SSF46955">
    <property type="entry name" value="Putative DNA-binding domain"/>
    <property type="match status" value="1"/>
</dbReference>
<dbReference type="EMBL" id="CAFABA010000097">
    <property type="protein sequence ID" value="CAB4834514.1"/>
    <property type="molecule type" value="Genomic_DNA"/>
</dbReference>
<dbReference type="EMBL" id="CAFBOS010000208">
    <property type="protein sequence ID" value="CAB5017751.1"/>
    <property type="molecule type" value="Genomic_DNA"/>
</dbReference>
<evidence type="ECO:0000259" key="1">
    <source>
        <dbReference type="Pfam" id="PF12728"/>
    </source>
</evidence>
<name>A0A6J7IYS1_9ZZZZ</name>
<evidence type="ECO:0000313" key="5">
    <source>
        <dbReference type="EMBL" id="CAB5017751.1"/>
    </source>
</evidence>
<accession>A0A6J7IYS1</accession>
<dbReference type="AlphaFoldDB" id="A0A6J7IYS1"/>
<evidence type="ECO:0000313" key="3">
    <source>
        <dbReference type="EMBL" id="CAB4834514.1"/>
    </source>
</evidence>
<dbReference type="EMBL" id="CAEZYR010000103">
    <property type="protein sequence ID" value="CAB4760253.1"/>
    <property type="molecule type" value="Genomic_DNA"/>
</dbReference>
<organism evidence="4">
    <name type="scientific">freshwater metagenome</name>
    <dbReference type="NCBI Taxonomy" id="449393"/>
    <lineage>
        <taxon>unclassified sequences</taxon>
        <taxon>metagenomes</taxon>
        <taxon>ecological metagenomes</taxon>
    </lineage>
</organism>
<dbReference type="InterPro" id="IPR009061">
    <property type="entry name" value="DNA-bd_dom_put_sf"/>
</dbReference>
<feature type="domain" description="Helix-turn-helix" evidence="1">
    <location>
        <begin position="10"/>
        <end position="54"/>
    </location>
</feature>
<dbReference type="Pfam" id="PF12728">
    <property type="entry name" value="HTH_17"/>
    <property type="match status" value="1"/>
</dbReference>
<reference evidence="4" key="1">
    <citation type="submission" date="2020-05" db="EMBL/GenBank/DDBJ databases">
        <authorList>
            <person name="Chiriac C."/>
            <person name="Salcher M."/>
            <person name="Ghai R."/>
            <person name="Kavagutti S V."/>
        </authorList>
    </citation>
    <scope>NUCLEOTIDE SEQUENCE</scope>
</reference>
<dbReference type="InterPro" id="IPR041657">
    <property type="entry name" value="HTH_17"/>
</dbReference>
<dbReference type="EMBL" id="CAFBMH010000178">
    <property type="protein sequence ID" value="CAB4935910.1"/>
    <property type="molecule type" value="Genomic_DNA"/>
</dbReference>